<dbReference type="Gene3D" id="3.90.70.10">
    <property type="entry name" value="Cysteine proteinases"/>
    <property type="match status" value="1"/>
</dbReference>
<dbReference type="AlphaFoldDB" id="A0AAD1RCR6"/>
<keyword evidence="3 6" id="KW-0378">Hydrolase</keyword>
<feature type="active site" evidence="5 6">
    <location>
        <position position="224"/>
    </location>
</feature>
<dbReference type="PROSITE" id="PS00139">
    <property type="entry name" value="THIOL_PROTEASE_CYS"/>
    <property type="match status" value="1"/>
</dbReference>
<dbReference type="InterPro" id="IPR022682">
    <property type="entry name" value="Calpain_domain_III"/>
</dbReference>
<comment type="similarity">
    <text evidence="1">Belongs to the peptidase C2 family.</text>
</comment>
<evidence type="ECO:0000256" key="2">
    <source>
        <dbReference type="ARBA" id="ARBA00022670"/>
    </source>
</evidence>
<evidence type="ECO:0000256" key="5">
    <source>
        <dbReference type="PIRSR" id="PIRSR622684-1"/>
    </source>
</evidence>
<sequence>MLPTSSGLFVDPEFPASVSSLICGAGTPLSILCDRITWLRPQEIIASPRLFPLNARDGLGKQGILGDCWFICACSALQKCEKLLRQVFPVGQCLWTDPGYTGKFTCRFWRFGFWVEVTIDDRLPCLGHKLCFSHCQDQGSFWLPLLEKAYAKLHGCYESLWAGQVADALVDLTGGLVERWAFGAGEEHVRREMFNKMLELKERCAMTCSVLHYREGAKELGEFHAFTITDIQNVVAKDGQELLMLRVHNPWGRCCWDGSWSKSGHGWDIFSPKVVSNLQSKMQEGEFWVEKSEFIQDFDELTMAFPVNEKGQILNIWSGLPLISTQEVYGSWVKGQSAGGSRNNVSFPDNPKFWLRVKEQCQVYLTLNQRPLHGTGATQNKDSLYAIGLHVWKVEKRKFNLTKTLSSPPVVGTSSHSYERQFHLYCELSPGYHLLVPSTFLRDTEADFLLRVLSTGHVTLSEIVPPRSMAPASEDVTQRSWDIQTLQGSWKKGKNAGGSRNFPSYHLNPSLPFSVPKECQLVKVTLLQQCQEDKCHAIGFHVYSVSRDKQKSPLSGEPSASCVPHSHSQEVSQVCVLSPGKYLLVPSTYLPEQECGFTVTIATKVDRKPIESQETLGRFLQEVKKEISIIFFFVCVLVFILHLKFEFSFLTVNIDLNVQVVLWGLRH</sequence>
<dbReference type="SMART" id="SM00230">
    <property type="entry name" value="CysPc"/>
    <property type="match status" value="1"/>
</dbReference>
<dbReference type="Gene3D" id="2.60.120.380">
    <property type="match status" value="2"/>
</dbReference>
<dbReference type="Proteomes" id="UP001295444">
    <property type="component" value="Chromosome 02"/>
</dbReference>
<dbReference type="InterPro" id="IPR038765">
    <property type="entry name" value="Papain-like_cys_pep_sf"/>
</dbReference>
<keyword evidence="7" id="KW-0472">Membrane</keyword>
<reference evidence="9" key="1">
    <citation type="submission" date="2022-03" db="EMBL/GenBank/DDBJ databases">
        <authorList>
            <person name="Alioto T."/>
            <person name="Alioto T."/>
            <person name="Gomez Garrido J."/>
        </authorList>
    </citation>
    <scope>NUCLEOTIDE SEQUENCE</scope>
</reference>
<dbReference type="SUPFAM" id="SSF54001">
    <property type="entry name" value="Cysteine proteinases"/>
    <property type="match status" value="1"/>
</dbReference>
<evidence type="ECO:0000256" key="4">
    <source>
        <dbReference type="ARBA" id="ARBA00022807"/>
    </source>
</evidence>
<dbReference type="PROSITE" id="PS50203">
    <property type="entry name" value="CALPAIN_CAT"/>
    <property type="match status" value="1"/>
</dbReference>
<dbReference type="CDD" id="cd00044">
    <property type="entry name" value="CysPc"/>
    <property type="match status" value="1"/>
</dbReference>
<dbReference type="PRINTS" id="PR00704">
    <property type="entry name" value="CALPAIN"/>
</dbReference>
<dbReference type="GO" id="GO:0005737">
    <property type="term" value="C:cytoplasm"/>
    <property type="evidence" value="ECO:0007669"/>
    <property type="project" value="TreeGrafter"/>
</dbReference>
<dbReference type="PANTHER" id="PTHR10183:SF30">
    <property type="entry name" value="CALPAIN-10"/>
    <property type="match status" value="1"/>
</dbReference>
<evidence type="ECO:0000259" key="8">
    <source>
        <dbReference type="PROSITE" id="PS50203"/>
    </source>
</evidence>
<protein>
    <submittedName>
        <fullName evidence="9">Calpain-10 isoform X1</fullName>
    </submittedName>
</protein>
<dbReference type="GO" id="GO:0004198">
    <property type="term" value="F:calcium-dependent cysteine-type endopeptidase activity"/>
    <property type="evidence" value="ECO:0007669"/>
    <property type="project" value="InterPro"/>
</dbReference>
<dbReference type="SUPFAM" id="SSF49758">
    <property type="entry name" value="Calpain large subunit, middle domain (domain III)"/>
    <property type="match status" value="2"/>
</dbReference>
<organism evidence="9 10">
    <name type="scientific">Pelobates cultripes</name>
    <name type="common">Western spadefoot toad</name>
    <dbReference type="NCBI Taxonomy" id="61616"/>
    <lineage>
        <taxon>Eukaryota</taxon>
        <taxon>Metazoa</taxon>
        <taxon>Chordata</taxon>
        <taxon>Craniata</taxon>
        <taxon>Vertebrata</taxon>
        <taxon>Euteleostomi</taxon>
        <taxon>Amphibia</taxon>
        <taxon>Batrachia</taxon>
        <taxon>Anura</taxon>
        <taxon>Pelobatoidea</taxon>
        <taxon>Pelobatidae</taxon>
        <taxon>Pelobates</taxon>
    </lineage>
</organism>
<evidence type="ECO:0000313" key="9">
    <source>
        <dbReference type="EMBL" id="CAH2248315.1"/>
    </source>
</evidence>
<gene>
    <name evidence="9" type="ORF">PECUL_23A032963</name>
</gene>
<evidence type="ECO:0000313" key="10">
    <source>
        <dbReference type="Proteomes" id="UP001295444"/>
    </source>
</evidence>
<dbReference type="InterPro" id="IPR022683">
    <property type="entry name" value="Calpain_III"/>
</dbReference>
<dbReference type="Pfam" id="PF00648">
    <property type="entry name" value="Peptidase_C2"/>
    <property type="match status" value="1"/>
</dbReference>
<keyword evidence="2 6" id="KW-0645">Protease</keyword>
<keyword evidence="7" id="KW-1133">Transmembrane helix</keyword>
<dbReference type="InterPro" id="IPR036213">
    <property type="entry name" value="Calpain_III_sf"/>
</dbReference>
<feature type="domain" description="Calpain catalytic" evidence="8">
    <location>
        <begin position="8"/>
        <end position="303"/>
    </location>
</feature>
<dbReference type="Pfam" id="PF01067">
    <property type="entry name" value="Calpain_III"/>
    <property type="match status" value="2"/>
</dbReference>
<keyword evidence="10" id="KW-1185">Reference proteome</keyword>
<evidence type="ECO:0000256" key="3">
    <source>
        <dbReference type="ARBA" id="ARBA00022801"/>
    </source>
</evidence>
<accession>A0AAD1RCR6</accession>
<keyword evidence="4 6" id="KW-0788">Thiol protease</keyword>
<feature type="active site" evidence="5 6">
    <location>
        <position position="249"/>
    </location>
</feature>
<proteinExistence type="inferred from homology"/>
<dbReference type="GO" id="GO:0006508">
    <property type="term" value="P:proteolysis"/>
    <property type="evidence" value="ECO:0007669"/>
    <property type="project" value="UniProtKB-KW"/>
</dbReference>
<evidence type="ECO:0000256" key="1">
    <source>
        <dbReference type="ARBA" id="ARBA00007623"/>
    </source>
</evidence>
<evidence type="ECO:0000256" key="7">
    <source>
        <dbReference type="SAM" id="Phobius"/>
    </source>
</evidence>
<dbReference type="InterPro" id="IPR001300">
    <property type="entry name" value="Peptidase_C2_calpain_cat"/>
</dbReference>
<dbReference type="PANTHER" id="PTHR10183">
    <property type="entry name" value="CALPAIN"/>
    <property type="match status" value="1"/>
</dbReference>
<dbReference type="EMBL" id="OW240913">
    <property type="protein sequence ID" value="CAH2248315.1"/>
    <property type="molecule type" value="Genomic_DNA"/>
</dbReference>
<dbReference type="SMART" id="SM00720">
    <property type="entry name" value="calpain_III"/>
    <property type="match status" value="2"/>
</dbReference>
<feature type="transmembrane region" description="Helical" evidence="7">
    <location>
        <begin position="627"/>
        <end position="645"/>
    </location>
</feature>
<dbReference type="InterPro" id="IPR000169">
    <property type="entry name" value="Pept_cys_AS"/>
</dbReference>
<keyword evidence="7" id="KW-0812">Transmembrane</keyword>
<feature type="active site" evidence="5 6">
    <location>
        <position position="68"/>
    </location>
</feature>
<evidence type="ECO:0000256" key="6">
    <source>
        <dbReference type="PROSITE-ProRule" id="PRU00239"/>
    </source>
</evidence>
<dbReference type="InterPro" id="IPR022684">
    <property type="entry name" value="Calpain_cysteine_protease"/>
</dbReference>
<name>A0AAD1RCR6_PELCU</name>
<dbReference type="FunFam" id="2.60.120.380:FF:000006">
    <property type="entry name" value="Calpain 10"/>
    <property type="match status" value="1"/>
</dbReference>